<keyword evidence="10" id="KW-0594">Phospholipid biosynthesis</keyword>
<evidence type="ECO:0000256" key="5">
    <source>
        <dbReference type="ARBA" id="ARBA00022692"/>
    </source>
</evidence>
<feature type="compositionally biased region" description="Basic and acidic residues" evidence="13">
    <location>
        <begin position="275"/>
        <end position="286"/>
    </location>
</feature>
<dbReference type="GO" id="GO:0106245">
    <property type="term" value="F:L-serine-phosphatidylethanolamine phosphatidyltransferase activity"/>
    <property type="evidence" value="ECO:0007669"/>
    <property type="project" value="InterPro"/>
</dbReference>
<evidence type="ECO:0000256" key="4">
    <source>
        <dbReference type="ARBA" id="ARBA00022679"/>
    </source>
</evidence>
<keyword evidence="16" id="KW-1185">Reference proteome</keyword>
<comment type="pathway">
    <text evidence="2">Lipid metabolism.</text>
</comment>
<reference evidence="15 16" key="1">
    <citation type="submission" date="2020-04" db="EMBL/GenBank/DDBJ databases">
        <title>Perkinsus olseni comparative genomics.</title>
        <authorList>
            <person name="Bogema D.R."/>
        </authorList>
    </citation>
    <scope>NUCLEOTIDE SEQUENCE [LARGE SCALE GENOMIC DNA]</scope>
    <source>
        <strain evidence="15 16">ATCC PRA-207</strain>
    </source>
</reference>
<organism evidence="15 16">
    <name type="scientific">Perkinsus olseni</name>
    <name type="common">Perkinsus atlanticus</name>
    <dbReference type="NCBI Taxonomy" id="32597"/>
    <lineage>
        <taxon>Eukaryota</taxon>
        <taxon>Sar</taxon>
        <taxon>Alveolata</taxon>
        <taxon>Perkinsozoa</taxon>
        <taxon>Perkinsea</taxon>
        <taxon>Perkinsida</taxon>
        <taxon>Perkinsidae</taxon>
        <taxon>Perkinsus</taxon>
    </lineage>
</organism>
<keyword evidence="4" id="KW-0808">Transferase</keyword>
<evidence type="ECO:0000313" key="15">
    <source>
        <dbReference type="EMBL" id="KAF4730536.1"/>
    </source>
</evidence>
<evidence type="ECO:0000256" key="8">
    <source>
        <dbReference type="ARBA" id="ARBA00023098"/>
    </source>
</evidence>
<evidence type="ECO:0000256" key="3">
    <source>
        <dbReference type="ARBA" id="ARBA00022516"/>
    </source>
</evidence>
<gene>
    <name evidence="15" type="ORF">FOZ63_032331</name>
</gene>
<dbReference type="PANTHER" id="PTHR15362">
    <property type="entry name" value="PHOSPHATIDYLINOSITOL SYNTHASE"/>
    <property type="match status" value="1"/>
</dbReference>
<comment type="caution">
    <text evidence="15">The sequence shown here is derived from an EMBL/GenBank/DDBJ whole genome shotgun (WGS) entry which is preliminary data.</text>
</comment>
<feature type="transmembrane region" description="Helical" evidence="14">
    <location>
        <begin position="470"/>
        <end position="486"/>
    </location>
</feature>
<dbReference type="Proteomes" id="UP000553632">
    <property type="component" value="Unassembled WGS sequence"/>
</dbReference>
<evidence type="ECO:0000256" key="13">
    <source>
        <dbReference type="SAM" id="MobiDB-lite"/>
    </source>
</evidence>
<dbReference type="EMBL" id="JABANO010019212">
    <property type="protein sequence ID" value="KAF4730536.1"/>
    <property type="molecule type" value="Genomic_DNA"/>
</dbReference>
<feature type="transmembrane region" description="Helical" evidence="14">
    <location>
        <begin position="838"/>
        <end position="856"/>
    </location>
</feature>
<feature type="transmembrane region" description="Helical" evidence="14">
    <location>
        <begin position="634"/>
        <end position="651"/>
    </location>
</feature>
<evidence type="ECO:0000256" key="7">
    <source>
        <dbReference type="ARBA" id="ARBA00022989"/>
    </source>
</evidence>
<feature type="transmembrane region" description="Helical" evidence="14">
    <location>
        <begin position="663"/>
        <end position="684"/>
    </location>
</feature>
<protein>
    <recommendedName>
        <fullName evidence="17">Phosphatidylserine synthase 2</fullName>
    </recommendedName>
</protein>
<evidence type="ECO:0000256" key="10">
    <source>
        <dbReference type="ARBA" id="ARBA00023209"/>
    </source>
</evidence>
<keyword evidence="5 14" id="KW-0812">Transmembrane</keyword>
<evidence type="ECO:0000256" key="14">
    <source>
        <dbReference type="SAM" id="Phobius"/>
    </source>
</evidence>
<comment type="pathway">
    <text evidence="12">Phospholipid metabolism.</text>
</comment>
<dbReference type="PANTHER" id="PTHR15362:SF7">
    <property type="entry name" value="PHOSPHATIDYLSERINE SYNTHASE 2"/>
    <property type="match status" value="1"/>
</dbReference>
<evidence type="ECO:0000256" key="11">
    <source>
        <dbReference type="ARBA" id="ARBA00023264"/>
    </source>
</evidence>
<feature type="region of interest" description="Disordered" evidence="13">
    <location>
        <begin position="262"/>
        <end position="286"/>
    </location>
</feature>
<evidence type="ECO:0008006" key="17">
    <source>
        <dbReference type="Google" id="ProtNLM"/>
    </source>
</evidence>
<feature type="non-terminal residue" evidence="15">
    <location>
        <position position="1"/>
    </location>
</feature>
<feature type="transmembrane region" description="Helical" evidence="14">
    <location>
        <begin position="529"/>
        <end position="551"/>
    </location>
</feature>
<evidence type="ECO:0000256" key="9">
    <source>
        <dbReference type="ARBA" id="ARBA00023136"/>
    </source>
</evidence>
<keyword evidence="8" id="KW-0443">Lipid metabolism</keyword>
<proteinExistence type="predicted"/>
<feature type="region of interest" description="Disordered" evidence="13">
    <location>
        <begin position="995"/>
        <end position="1023"/>
    </location>
</feature>
<dbReference type="InterPro" id="IPR004277">
    <property type="entry name" value="PSS"/>
</dbReference>
<keyword evidence="9 14" id="KW-0472">Membrane</keyword>
<name>A0A7J6SDU5_PEROL</name>
<keyword evidence="3" id="KW-0444">Lipid biosynthesis</keyword>
<keyword evidence="7 14" id="KW-1133">Transmembrane helix</keyword>
<dbReference type="Pfam" id="PF03034">
    <property type="entry name" value="PSS"/>
    <property type="match status" value="1"/>
</dbReference>
<evidence type="ECO:0000256" key="12">
    <source>
        <dbReference type="ARBA" id="ARBA00025707"/>
    </source>
</evidence>
<evidence type="ECO:0000313" key="16">
    <source>
        <dbReference type="Proteomes" id="UP000553632"/>
    </source>
</evidence>
<keyword evidence="11" id="KW-1208">Phospholipid metabolism</keyword>
<evidence type="ECO:0000256" key="1">
    <source>
        <dbReference type="ARBA" id="ARBA00004477"/>
    </source>
</evidence>
<accession>A0A7J6SDU5</accession>
<sequence length="1023" mass="114883">YSPAILGVLLEQRKLALADITVKHFDVSVIDTARCMQEAPDEIVAQYSGVVPSDAIHHFCRIAGKLLTSYEALLSEVAHLCDGRASADDGTTSPLFRALVTSPSLVIHLYIWQVDLVYTQVGELVRGGPDKMNAQHSLGHNITIHPRVRLGHPQHKRKTRVASRAVEIESINSGIEADSSSVNSDDACYYPNPSAEDRYLFRIVPALLYLEELSIDSSIYRQLFVPKNDTYYALLARLRSEVGCWESRRLGRLRALISAGGGANASTTECPPLNLRDRQSPSNREEADKRYFSNIIKLLDMTTSSTINSPGWKSPPWSKSFYDRELHRYTGDGWAAFGDCETSENSIKANGIELNCPYLLILPFQQCAALYGDGEHPTILQRGNVLLNSGVPGANQQGAAAERGARGIPVYTPLQTSAGSAAFTQPSPATVPDLSPDGKARRVFDAPVNCSLHRAFLDLSNLEFIERPRQVVFAALLVSVVVYVSYRSSLDTFNATDSARAAVAMVFLTVMIYSVLQTRDGLMVRPHPAIWRAIHGAVLVYMIILVILLVVPPRLGIQAVHMIFPEIHGGPAAVLSKLIDAEPTSHDSLISFDHLQCSLTRDHILGSITNIWFAAHVVGYWAKMCIFRDWSMCWTYSFAFEFAELGLVWLIPEFQECWWDSLLLDVFGANFIGMCIGRLTLYYLECRAYVWNPSDPENSPRYGRRLGRKFKRVMLQFTPYSWSRYDWPRDASHWVLSQIAWLQCFVLELNSFFLIHAFALRPSHIFSPARQLVLAFHGAQAVPEWYEYIKGHAKRIGHNVWLLSCITTLESIVCLRYGKATHPFLTDHTAPPRGDLLAWVVFSCITLLWLAIYLSLHKTRPLTDLPLWLKCLRIMAEPSIPEKPDATANSGGGPVSDQRATYKQAEYIHNVVTPIVDLVVETCFHRQKTLMSSEDEREREKVNKPEFKLELIEECIHTLCDEYGIADDQRPKPMGVTDADVAAVREEIAAIQKQIDDVNEMRESKRKLKHQQRDPAVAPQDCS</sequence>
<dbReference type="GO" id="GO:0006659">
    <property type="term" value="P:phosphatidylserine biosynthetic process"/>
    <property type="evidence" value="ECO:0007669"/>
    <property type="project" value="InterPro"/>
</dbReference>
<dbReference type="AlphaFoldDB" id="A0A7J6SDU5"/>
<keyword evidence="6" id="KW-0256">Endoplasmic reticulum</keyword>
<feature type="transmembrane region" description="Helical" evidence="14">
    <location>
        <begin position="498"/>
        <end position="517"/>
    </location>
</feature>
<evidence type="ECO:0000256" key="6">
    <source>
        <dbReference type="ARBA" id="ARBA00022824"/>
    </source>
</evidence>
<dbReference type="GO" id="GO:0005789">
    <property type="term" value="C:endoplasmic reticulum membrane"/>
    <property type="evidence" value="ECO:0007669"/>
    <property type="project" value="UniProtKB-SubCell"/>
</dbReference>
<evidence type="ECO:0000256" key="2">
    <source>
        <dbReference type="ARBA" id="ARBA00005189"/>
    </source>
</evidence>
<comment type="subcellular location">
    <subcellularLocation>
        <location evidence="1">Endoplasmic reticulum membrane</location>
        <topology evidence="1">Multi-pass membrane protein</topology>
    </subcellularLocation>
</comment>